<reference evidence="2 3" key="1">
    <citation type="submission" date="2019-08" db="EMBL/GenBank/DDBJ databases">
        <title>Parahaliea maris sp. nov., isolated from the surface seawater.</title>
        <authorList>
            <person name="Liu Y."/>
        </authorList>
    </citation>
    <scope>NUCLEOTIDE SEQUENCE [LARGE SCALE GENOMIC DNA]</scope>
    <source>
        <strain evidence="2 3">HSLHS9</strain>
    </source>
</reference>
<keyword evidence="3" id="KW-1185">Reference proteome</keyword>
<dbReference type="EMBL" id="VRZA01000002">
    <property type="protein sequence ID" value="TXS95401.1"/>
    <property type="molecule type" value="Genomic_DNA"/>
</dbReference>
<dbReference type="Gene3D" id="1.25.40.10">
    <property type="entry name" value="Tetratricopeptide repeat domain"/>
    <property type="match status" value="1"/>
</dbReference>
<sequence>MNRSISQLLTCLALCLGTTVAVAQDNTVSADDIRARWEHANFELSGDAREHALEEVAAACEQATGTHREDAALLTWCGITHSSYAGAKGGLGALGEAKRARALLEQAVEADRSVLNGAALCSLGTLYAKVPGWPLGFGDDERAEKYLQEALTVAPDDIDNNYFMADFLYGEHRREEALKYLQHAQQASPRPGREVADRGRQVEISQLATQLAK</sequence>
<name>A0A5C9A856_9GAMM</name>
<keyword evidence="1" id="KW-0732">Signal</keyword>
<dbReference type="AlphaFoldDB" id="A0A5C9A856"/>
<dbReference type="SUPFAM" id="SSF48452">
    <property type="entry name" value="TPR-like"/>
    <property type="match status" value="1"/>
</dbReference>
<dbReference type="Proteomes" id="UP000321039">
    <property type="component" value="Unassembled WGS sequence"/>
</dbReference>
<accession>A0A5C9A856</accession>
<evidence type="ECO:0000256" key="1">
    <source>
        <dbReference type="SAM" id="SignalP"/>
    </source>
</evidence>
<protein>
    <submittedName>
        <fullName evidence="2">Uncharacterized protein</fullName>
    </submittedName>
</protein>
<proteinExistence type="predicted"/>
<comment type="caution">
    <text evidence="2">The sequence shown here is derived from an EMBL/GenBank/DDBJ whole genome shotgun (WGS) entry which is preliminary data.</text>
</comment>
<gene>
    <name evidence="2" type="ORF">FV139_05810</name>
</gene>
<evidence type="ECO:0000313" key="3">
    <source>
        <dbReference type="Proteomes" id="UP000321039"/>
    </source>
</evidence>
<organism evidence="2 3">
    <name type="scientific">Parahaliea maris</name>
    <dbReference type="NCBI Taxonomy" id="2716870"/>
    <lineage>
        <taxon>Bacteria</taxon>
        <taxon>Pseudomonadati</taxon>
        <taxon>Pseudomonadota</taxon>
        <taxon>Gammaproteobacteria</taxon>
        <taxon>Cellvibrionales</taxon>
        <taxon>Halieaceae</taxon>
        <taxon>Parahaliea</taxon>
    </lineage>
</organism>
<evidence type="ECO:0000313" key="2">
    <source>
        <dbReference type="EMBL" id="TXS95401.1"/>
    </source>
</evidence>
<dbReference type="InterPro" id="IPR011990">
    <property type="entry name" value="TPR-like_helical_dom_sf"/>
</dbReference>
<feature type="signal peptide" evidence="1">
    <location>
        <begin position="1"/>
        <end position="23"/>
    </location>
</feature>
<dbReference type="RefSeq" id="WP_148067312.1">
    <property type="nucleotide sequence ID" value="NZ_VRZA01000002.1"/>
</dbReference>
<feature type="chain" id="PRO_5022826281" evidence="1">
    <location>
        <begin position="24"/>
        <end position="213"/>
    </location>
</feature>